<dbReference type="Proteomes" id="UP001209570">
    <property type="component" value="Unassembled WGS sequence"/>
</dbReference>
<dbReference type="CDD" id="cd06257">
    <property type="entry name" value="DnaJ"/>
    <property type="match status" value="1"/>
</dbReference>
<reference evidence="7" key="1">
    <citation type="submission" date="2021-12" db="EMBL/GenBank/DDBJ databases">
        <title>Prjna785345.</title>
        <authorList>
            <person name="Rujirawat T."/>
            <person name="Krajaejun T."/>
        </authorList>
    </citation>
    <scope>NUCLEOTIDE SEQUENCE</scope>
    <source>
        <strain evidence="7">Pi057C3</strain>
    </source>
</reference>
<evidence type="ECO:0000256" key="4">
    <source>
        <dbReference type="SAM" id="Phobius"/>
    </source>
</evidence>
<organism evidence="7 8">
    <name type="scientific">Pythium insidiosum</name>
    <name type="common">Pythiosis disease agent</name>
    <dbReference type="NCBI Taxonomy" id="114742"/>
    <lineage>
        <taxon>Eukaryota</taxon>
        <taxon>Sar</taxon>
        <taxon>Stramenopiles</taxon>
        <taxon>Oomycota</taxon>
        <taxon>Peronosporomycetes</taxon>
        <taxon>Pythiales</taxon>
        <taxon>Pythiaceae</taxon>
        <taxon>Pythium</taxon>
    </lineage>
</organism>
<dbReference type="PRINTS" id="PR00625">
    <property type="entry name" value="JDOMAIN"/>
</dbReference>
<dbReference type="EMBL" id="JAKCXM010000013">
    <property type="protein sequence ID" value="KAJ0408253.1"/>
    <property type="molecule type" value="Genomic_DNA"/>
</dbReference>
<dbReference type="PROSITE" id="PS50076">
    <property type="entry name" value="DNAJ_2"/>
    <property type="match status" value="1"/>
</dbReference>
<comment type="similarity">
    <text evidence="1">Belongs to the Gfa family.</text>
</comment>
<sequence length="727" mass="81112">MDGAPSQRLLGLLDTALNFFELKAREYAGMQYATARLGSTKKLFWWKSFCAGVMYLEGLTYELSFTASVLAPILCVPMARRAVDGREITPAPLVLHVQSALLSTVSMLVASCNLYRTMRSSRVVARQRIQAWSWEMLDWVLYQCASSVSMTAFVAFWLSQFAAYQLDAARVEAVTVHFFVMSADFFLTTPQFRLNHVLLALAWPSIWLMTQLLWILAGHQPSFEWINFHTWHAPAFATLVFMLTASSFLALRALAERVHQPRQLRQSSKTAIAMTCSGSFAMLERMSTASSDFSASSVHATSTASRVRAVKSQQHIVITMPHKMGSHGLVRDVDRAIGAVSTLVVGLGLLALREFLRGDKDGKNQWERLDHSTEDGNDIYYQKKYGAPKMPLFQHRGSCDCGGLRFFILAPKRVEAFDDSNTLSCKKGRFPYLLLPTACFEMIEASSLSLYDPQSTSTQHAFCSKCGVHIFHFDHGLPEVMAINVYCIDGDTFEDVKLRNALEQITSEDPVSLMEMKDQLEFYLKSIIRTSPKMAARNEDYYRVLGVSPSATTEEIKAAYRKLVLVHHPDRAAATKADAPQEDGKILSINAAYDTLSDPNLRRTYDRERFGAPQNPEDTGSGGGNHGDYVGMTAADVDHMFSGLNTYERFSTAQYHAMRSARAPAAIGRRATGFRERKQFRSTQLPSKGASVAWLAFPVALLALWGINLSSLRSSASVKKNDKLRNS</sequence>
<evidence type="ECO:0000259" key="5">
    <source>
        <dbReference type="PROSITE" id="PS50076"/>
    </source>
</evidence>
<dbReference type="Gene3D" id="1.10.287.110">
    <property type="entry name" value="DnaJ domain"/>
    <property type="match status" value="1"/>
</dbReference>
<dbReference type="AlphaFoldDB" id="A0AAD5LSQ9"/>
<keyword evidence="4" id="KW-1133">Transmembrane helix</keyword>
<dbReference type="InterPro" id="IPR036869">
    <property type="entry name" value="J_dom_sf"/>
</dbReference>
<dbReference type="InterPro" id="IPR006913">
    <property type="entry name" value="CENP-V/GFA"/>
</dbReference>
<dbReference type="SUPFAM" id="SSF51316">
    <property type="entry name" value="Mss4-like"/>
    <property type="match status" value="1"/>
</dbReference>
<keyword evidence="8" id="KW-1185">Reference proteome</keyword>
<evidence type="ECO:0000259" key="6">
    <source>
        <dbReference type="PROSITE" id="PS51891"/>
    </source>
</evidence>
<proteinExistence type="inferred from homology"/>
<feature type="domain" description="J" evidence="5">
    <location>
        <begin position="540"/>
        <end position="609"/>
    </location>
</feature>
<comment type="caution">
    <text evidence="7">The sequence shown here is derived from an EMBL/GenBank/DDBJ whole genome shotgun (WGS) entry which is preliminary data.</text>
</comment>
<dbReference type="SMART" id="SM00271">
    <property type="entry name" value="DnaJ"/>
    <property type="match status" value="1"/>
</dbReference>
<dbReference type="GO" id="GO:0016846">
    <property type="term" value="F:carbon-sulfur lyase activity"/>
    <property type="evidence" value="ECO:0007669"/>
    <property type="project" value="InterPro"/>
</dbReference>
<dbReference type="PROSITE" id="PS51891">
    <property type="entry name" value="CENP_V_GFA"/>
    <property type="match status" value="1"/>
</dbReference>
<evidence type="ECO:0000313" key="7">
    <source>
        <dbReference type="EMBL" id="KAJ0408253.1"/>
    </source>
</evidence>
<feature type="transmembrane region" description="Helical" evidence="4">
    <location>
        <begin position="685"/>
        <end position="707"/>
    </location>
</feature>
<keyword evidence="4" id="KW-0812">Transmembrane</keyword>
<dbReference type="PANTHER" id="PTHR28620">
    <property type="entry name" value="CENTROMERE PROTEIN V"/>
    <property type="match status" value="1"/>
</dbReference>
<dbReference type="Gene3D" id="2.170.150.70">
    <property type="match status" value="1"/>
</dbReference>
<evidence type="ECO:0000256" key="3">
    <source>
        <dbReference type="ARBA" id="ARBA00022833"/>
    </source>
</evidence>
<feature type="transmembrane region" description="Helical" evidence="4">
    <location>
        <begin position="136"/>
        <end position="157"/>
    </location>
</feature>
<accession>A0AAD5LSQ9</accession>
<evidence type="ECO:0000256" key="2">
    <source>
        <dbReference type="ARBA" id="ARBA00022723"/>
    </source>
</evidence>
<keyword evidence="3" id="KW-0862">Zinc</keyword>
<dbReference type="InterPro" id="IPR001623">
    <property type="entry name" value="DnaJ_domain"/>
</dbReference>
<evidence type="ECO:0000256" key="1">
    <source>
        <dbReference type="ARBA" id="ARBA00005495"/>
    </source>
</evidence>
<feature type="transmembrane region" description="Helical" evidence="4">
    <location>
        <begin position="236"/>
        <end position="255"/>
    </location>
</feature>
<gene>
    <name evidence="7" type="ORF">P43SY_004411</name>
</gene>
<keyword evidence="4" id="KW-0472">Membrane</keyword>
<dbReference type="InterPro" id="IPR011057">
    <property type="entry name" value="Mss4-like_sf"/>
</dbReference>
<dbReference type="PANTHER" id="PTHR28620:SF1">
    <property type="entry name" value="CENP-V_GFA DOMAIN-CONTAINING PROTEIN"/>
    <property type="match status" value="1"/>
</dbReference>
<feature type="transmembrane region" description="Helical" evidence="4">
    <location>
        <begin position="194"/>
        <end position="216"/>
    </location>
</feature>
<feature type="domain" description="CENP-V/GFA" evidence="6">
    <location>
        <begin position="395"/>
        <end position="512"/>
    </location>
</feature>
<protein>
    <recommendedName>
        <fullName evidence="9">J domain-containing protein</fullName>
    </recommendedName>
</protein>
<evidence type="ECO:0000313" key="8">
    <source>
        <dbReference type="Proteomes" id="UP001209570"/>
    </source>
</evidence>
<dbReference type="Pfam" id="PF00226">
    <property type="entry name" value="DnaJ"/>
    <property type="match status" value="1"/>
</dbReference>
<dbReference type="SUPFAM" id="SSF46565">
    <property type="entry name" value="Chaperone J-domain"/>
    <property type="match status" value="1"/>
</dbReference>
<dbReference type="InterPro" id="IPR052355">
    <property type="entry name" value="CENP-V-like"/>
</dbReference>
<name>A0AAD5LSQ9_PYTIN</name>
<keyword evidence="2" id="KW-0479">Metal-binding</keyword>
<evidence type="ECO:0008006" key="9">
    <source>
        <dbReference type="Google" id="ProtNLM"/>
    </source>
</evidence>
<dbReference type="GO" id="GO:0046872">
    <property type="term" value="F:metal ion binding"/>
    <property type="evidence" value="ECO:0007669"/>
    <property type="project" value="UniProtKB-KW"/>
</dbReference>